<gene>
    <name evidence="1" type="ORF">A2799_00350</name>
</gene>
<reference evidence="1 2" key="1">
    <citation type="journal article" date="2016" name="Nat. Commun.">
        <title>Thousands of microbial genomes shed light on interconnected biogeochemical processes in an aquifer system.</title>
        <authorList>
            <person name="Anantharaman K."/>
            <person name="Brown C.T."/>
            <person name="Hug L.A."/>
            <person name="Sharon I."/>
            <person name="Castelle C.J."/>
            <person name="Probst A.J."/>
            <person name="Thomas B.C."/>
            <person name="Singh A."/>
            <person name="Wilkins M.J."/>
            <person name="Karaoz U."/>
            <person name="Brodie E.L."/>
            <person name="Williams K.H."/>
            <person name="Hubbard S.S."/>
            <person name="Banfield J.F."/>
        </authorList>
    </citation>
    <scope>NUCLEOTIDE SEQUENCE [LARGE SCALE GENOMIC DNA]</scope>
</reference>
<sequence length="110" mass="13060">MDYYPIKFFQNKRGDYPVQDFIDKQNMKTTSKILHLITALKVRGPYLRMPYAKKITSNIFELRVLGKESVRVFYTNVANTFYVIHAFKKKTQKTPLKEIKIGLERLKQII</sequence>
<accession>A0A1F7GKW2</accession>
<dbReference type="AlphaFoldDB" id="A0A1F7GKW2"/>
<comment type="caution">
    <text evidence="1">The sequence shown here is derived from an EMBL/GenBank/DDBJ whole genome shotgun (WGS) entry which is preliminary data.</text>
</comment>
<evidence type="ECO:0000313" key="2">
    <source>
        <dbReference type="Proteomes" id="UP000176850"/>
    </source>
</evidence>
<evidence type="ECO:0000313" key="1">
    <source>
        <dbReference type="EMBL" id="OGK19573.1"/>
    </source>
</evidence>
<evidence type="ECO:0008006" key="3">
    <source>
        <dbReference type="Google" id="ProtNLM"/>
    </source>
</evidence>
<dbReference type="EMBL" id="MFZH01000009">
    <property type="protein sequence ID" value="OGK19573.1"/>
    <property type="molecule type" value="Genomic_DNA"/>
</dbReference>
<protein>
    <recommendedName>
        <fullName evidence="3">Addiction module toxin RelE</fullName>
    </recommendedName>
</protein>
<dbReference type="InterPro" id="IPR009241">
    <property type="entry name" value="HigB-like"/>
</dbReference>
<proteinExistence type="predicted"/>
<name>A0A1F7GKW2_9BACT</name>
<dbReference type="Proteomes" id="UP000176850">
    <property type="component" value="Unassembled WGS sequence"/>
</dbReference>
<organism evidence="1 2">
    <name type="scientific">Candidatus Roizmanbacteria bacterium RIFCSPHIGHO2_01_FULL_39_24</name>
    <dbReference type="NCBI Taxonomy" id="1802032"/>
    <lineage>
        <taxon>Bacteria</taxon>
        <taxon>Candidatus Roizmaniibacteriota</taxon>
    </lineage>
</organism>
<dbReference type="Pfam" id="PF05973">
    <property type="entry name" value="Gp49"/>
    <property type="match status" value="1"/>
</dbReference>